<dbReference type="InterPro" id="IPR036388">
    <property type="entry name" value="WH-like_DNA-bd_sf"/>
</dbReference>
<dbReference type="AlphaFoldDB" id="A0A7W8EFW6"/>
<evidence type="ECO:0000256" key="1">
    <source>
        <dbReference type="ARBA" id="ARBA00006479"/>
    </source>
</evidence>
<comment type="similarity">
    <text evidence="1">Belongs to the ROK (NagC/XylR) family.</text>
</comment>
<dbReference type="Gene3D" id="1.10.10.10">
    <property type="entry name" value="Winged helix-like DNA-binding domain superfamily/Winged helix DNA-binding domain"/>
    <property type="match status" value="1"/>
</dbReference>
<protein>
    <submittedName>
        <fullName evidence="3">Putative NBD/HSP70 family sugar kinase</fullName>
    </submittedName>
</protein>
<dbReference type="SUPFAM" id="SSF46785">
    <property type="entry name" value="Winged helix' DNA-binding domain"/>
    <property type="match status" value="1"/>
</dbReference>
<reference evidence="3 4" key="1">
    <citation type="submission" date="2020-08" db="EMBL/GenBank/DDBJ databases">
        <title>Genomic Encyclopedia of Type Strains, Phase IV (KMG-IV): sequencing the most valuable type-strain genomes for metagenomic binning, comparative biology and taxonomic classification.</title>
        <authorList>
            <person name="Goeker M."/>
        </authorList>
    </citation>
    <scope>NUCLEOTIDE SEQUENCE [LARGE SCALE GENOMIC DNA]</scope>
    <source>
        <strain evidence="3 4">DSM 45385</strain>
    </source>
</reference>
<evidence type="ECO:0000256" key="2">
    <source>
        <dbReference type="SAM" id="MobiDB-lite"/>
    </source>
</evidence>
<dbReference type="Gene3D" id="3.30.420.40">
    <property type="match status" value="2"/>
</dbReference>
<evidence type="ECO:0000313" key="4">
    <source>
        <dbReference type="Proteomes" id="UP000568380"/>
    </source>
</evidence>
<dbReference type="InterPro" id="IPR043129">
    <property type="entry name" value="ATPase_NBD"/>
</dbReference>
<dbReference type="GO" id="GO:0016301">
    <property type="term" value="F:kinase activity"/>
    <property type="evidence" value="ECO:0007669"/>
    <property type="project" value="UniProtKB-KW"/>
</dbReference>
<feature type="region of interest" description="Disordered" evidence="2">
    <location>
        <begin position="59"/>
        <end position="80"/>
    </location>
</feature>
<dbReference type="Proteomes" id="UP000568380">
    <property type="component" value="Unassembled WGS sequence"/>
</dbReference>
<dbReference type="Pfam" id="PF00480">
    <property type="entry name" value="ROK"/>
    <property type="match status" value="1"/>
</dbReference>
<accession>A0A7W8EFW6</accession>
<keyword evidence="3" id="KW-0418">Kinase</keyword>
<name>A0A7W8EFW6_9ACTN</name>
<keyword evidence="4" id="KW-1185">Reference proteome</keyword>
<comment type="caution">
    <text evidence="3">The sequence shown here is derived from an EMBL/GenBank/DDBJ whole genome shotgun (WGS) entry which is preliminary data.</text>
</comment>
<keyword evidence="3" id="KW-0808">Transferase</keyword>
<dbReference type="PANTHER" id="PTHR18964:SF149">
    <property type="entry name" value="BIFUNCTIONAL UDP-N-ACETYLGLUCOSAMINE 2-EPIMERASE_N-ACETYLMANNOSAMINE KINASE"/>
    <property type="match status" value="1"/>
</dbReference>
<sequence>MRTVTGATTSVELREHNRARLLRAVHECGASRTRSQLTKDLDLARGTASVLVTGLSEDSLLHEEPSAEHGRGRPTQIPGPHPCGPVALAADLREDGWEIAAGELGGRITPLAARPHDGTPEGAFGPLAAALRTHLQRYGSRAVGIGLAVPGPVRDDRLVDVSHLGWRAVDAVAGLASGIPAGTLLHVGNDTAFAALAEARRGRMAGVRVGLHLHVDFDLGGVLVVDGRPLGGATGVGAEFGHMPLTGRADPCLCGARGCWAMEVGANALLRHLGLAAGGGRGRDQAQAILARSGKGDPEAAEAVDAGARALGRGIAALVNAHDPEIVTLSGLGVDLFTQGRAALSEAYLAGLMRIRVERLPELAPSELGWSGALLGAMESVFDAFLTPEGLRTWRPRERP</sequence>
<dbReference type="SUPFAM" id="SSF53067">
    <property type="entry name" value="Actin-like ATPase domain"/>
    <property type="match status" value="1"/>
</dbReference>
<organism evidence="3 4">
    <name type="scientific">Nonomuraea endophytica</name>
    <dbReference type="NCBI Taxonomy" id="714136"/>
    <lineage>
        <taxon>Bacteria</taxon>
        <taxon>Bacillati</taxon>
        <taxon>Actinomycetota</taxon>
        <taxon>Actinomycetes</taxon>
        <taxon>Streptosporangiales</taxon>
        <taxon>Streptosporangiaceae</taxon>
        <taxon>Nonomuraea</taxon>
    </lineage>
</organism>
<proteinExistence type="inferred from homology"/>
<dbReference type="RefSeq" id="WP_221340465.1">
    <property type="nucleotide sequence ID" value="NZ_JACHIN010000004.1"/>
</dbReference>
<dbReference type="PANTHER" id="PTHR18964">
    <property type="entry name" value="ROK (REPRESSOR, ORF, KINASE) FAMILY"/>
    <property type="match status" value="1"/>
</dbReference>
<dbReference type="EMBL" id="JACHIN010000004">
    <property type="protein sequence ID" value="MBB5077858.1"/>
    <property type="molecule type" value="Genomic_DNA"/>
</dbReference>
<dbReference type="InterPro" id="IPR036390">
    <property type="entry name" value="WH_DNA-bd_sf"/>
</dbReference>
<feature type="compositionally biased region" description="Basic and acidic residues" evidence="2">
    <location>
        <begin position="59"/>
        <end position="71"/>
    </location>
</feature>
<evidence type="ECO:0000313" key="3">
    <source>
        <dbReference type="EMBL" id="MBB5077858.1"/>
    </source>
</evidence>
<gene>
    <name evidence="3" type="ORF">HNR40_003333</name>
</gene>
<dbReference type="InterPro" id="IPR000600">
    <property type="entry name" value="ROK"/>
</dbReference>